<feature type="domain" description="Protein kinase" evidence="12">
    <location>
        <begin position="44"/>
        <end position="299"/>
    </location>
</feature>
<dbReference type="Pfam" id="PF00069">
    <property type="entry name" value="Pkinase"/>
    <property type="match status" value="1"/>
</dbReference>
<evidence type="ECO:0000256" key="3">
    <source>
        <dbReference type="ARBA" id="ARBA00022527"/>
    </source>
</evidence>
<keyword evidence="6" id="KW-0418">Kinase</keyword>
<dbReference type="InterPro" id="IPR050629">
    <property type="entry name" value="STE20/SPS1-PAK"/>
</dbReference>
<feature type="binding site" evidence="10">
    <location>
        <position position="73"/>
    </location>
    <ligand>
        <name>ATP</name>
        <dbReference type="ChEBI" id="CHEBI:30616"/>
    </ligand>
</feature>
<evidence type="ECO:0000313" key="14">
    <source>
        <dbReference type="Proteomes" id="UP001375240"/>
    </source>
</evidence>
<organism evidence="13 14">
    <name type="scientific">Orbilia brochopaga</name>
    <dbReference type="NCBI Taxonomy" id="3140254"/>
    <lineage>
        <taxon>Eukaryota</taxon>
        <taxon>Fungi</taxon>
        <taxon>Dikarya</taxon>
        <taxon>Ascomycota</taxon>
        <taxon>Pezizomycotina</taxon>
        <taxon>Orbiliomycetes</taxon>
        <taxon>Orbiliales</taxon>
        <taxon>Orbiliaceae</taxon>
        <taxon>Orbilia</taxon>
    </lineage>
</organism>
<dbReference type="InterPro" id="IPR008271">
    <property type="entry name" value="Ser/Thr_kinase_AS"/>
</dbReference>
<dbReference type="PANTHER" id="PTHR48012">
    <property type="entry name" value="STERILE20-LIKE KINASE, ISOFORM B-RELATED"/>
    <property type="match status" value="1"/>
</dbReference>
<dbReference type="EMBL" id="JAVHNQ010000005">
    <property type="protein sequence ID" value="KAK6347152.1"/>
    <property type="molecule type" value="Genomic_DNA"/>
</dbReference>
<comment type="similarity">
    <text evidence="1">Belongs to the protein kinase superfamily. STE Ser/Thr protein kinase family. STE20 subfamily.</text>
</comment>
<evidence type="ECO:0000256" key="1">
    <source>
        <dbReference type="ARBA" id="ARBA00008874"/>
    </source>
</evidence>
<dbReference type="PROSITE" id="PS50011">
    <property type="entry name" value="PROTEIN_KINASE_DOM"/>
    <property type="match status" value="1"/>
</dbReference>
<feature type="compositionally biased region" description="Basic and acidic residues" evidence="11">
    <location>
        <begin position="797"/>
        <end position="816"/>
    </location>
</feature>
<dbReference type="InterPro" id="IPR000719">
    <property type="entry name" value="Prot_kinase_dom"/>
</dbReference>
<dbReference type="FunFam" id="1.10.510.10:FF:000421">
    <property type="entry name" value="Serine/threonine-protein kinase PAK 6"/>
    <property type="match status" value="1"/>
</dbReference>
<evidence type="ECO:0000256" key="7">
    <source>
        <dbReference type="ARBA" id="ARBA00022840"/>
    </source>
</evidence>
<dbReference type="Gene3D" id="1.10.510.10">
    <property type="entry name" value="Transferase(Phosphotransferase) domain 1"/>
    <property type="match status" value="1"/>
</dbReference>
<evidence type="ECO:0000259" key="12">
    <source>
        <dbReference type="PROSITE" id="PS50011"/>
    </source>
</evidence>
<dbReference type="EC" id="2.7.11.1" evidence="2"/>
<evidence type="ECO:0000313" key="13">
    <source>
        <dbReference type="EMBL" id="KAK6347152.1"/>
    </source>
</evidence>
<dbReference type="InterPro" id="IPR017441">
    <property type="entry name" value="Protein_kinase_ATP_BS"/>
</dbReference>
<dbReference type="Proteomes" id="UP001375240">
    <property type="component" value="Unassembled WGS sequence"/>
</dbReference>
<evidence type="ECO:0000256" key="11">
    <source>
        <dbReference type="SAM" id="MobiDB-lite"/>
    </source>
</evidence>
<keyword evidence="4" id="KW-0808">Transferase</keyword>
<dbReference type="GO" id="GO:0005524">
    <property type="term" value="F:ATP binding"/>
    <property type="evidence" value="ECO:0007669"/>
    <property type="project" value="UniProtKB-UniRule"/>
</dbReference>
<dbReference type="PROSITE" id="PS00108">
    <property type="entry name" value="PROTEIN_KINASE_ST"/>
    <property type="match status" value="1"/>
</dbReference>
<protein>
    <recommendedName>
        <fullName evidence="2">non-specific serine/threonine protein kinase</fullName>
        <ecNumber evidence="2">2.7.11.1</ecNumber>
    </recommendedName>
</protein>
<feature type="region of interest" description="Disordered" evidence="11">
    <location>
        <begin position="715"/>
        <end position="774"/>
    </location>
</feature>
<feature type="region of interest" description="Disordered" evidence="11">
    <location>
        <begin position="1111"/>
        <end position="1136"/>
    </location>
</feature>
<feature type="region of interest" description="Disordered" evidence="11">
    <location>
        <begin position="792"/>
        <end position="1098"/>
    </location>
</feature>
<feature type="region of interest" description="Disordered" evidence="11">
    <location>
        <begin position="1151"/>
        <end position="1311"/>
    </location>
</feature>
<feature type="compositionally biased region" description="Basic and acidic residues" evidence="11">
    <location>
        <begin position="734"/>
        <end position="759"/>
    </location>
</feature>
<feature type="compositionally biased region" description="Basic and acidic residues" evidence="11">
    <location>
        <begin position="474"/>
        <end position="485"/>
    </location>
</feature>
<feature type="compositionally biased region" description="Basic and acidic residues" evidence="11">
    <location>
        <begin position="1249"/>
        <end position="1311"/>
    </location>
</feature>
<feature type="region of interest" description="Disordered" evidence="11">
    <location>
        <begin position="362"/>
        <end position="402"/>
    </location>
</feature>
<feature type="compositionally biased region" description="Basic and acidic residues" evidence="11">
    <location>
        <begin position="576"/>
        <end position="589"/>
    </location>
</feature>
<comment type="catalytic activity">
    <reaction evidence="9">
        <text>L-seryl-[protein] + ATP = O-phospho-L-seryl-[protein] + ADP + H(+)</text>
        <dbReference type="Rhea" id="RHEA:17989"/>
        <dbReference type="Rhea" id="RHEA-COMP:9863"/>
        <dbReference type="Rhea" id="RHEA-COMP:11604"/>
        <dbReference type="ChEBI" id="CHEBI:15378"/>
        <dbReference type="ChEBI" id="CHEBI:29999"/>
        <dbReference type="ChEBI" id="CHEBI:30616"/>
        <dbReference type="ChEBI" id="CHEBI:83421"/>
        <dbReference type="ChEBI" id="CHEBI:456216"/>
        <dbReference type="EC" id="2.7.11.1"/>
    </reaction>
</comment>
<dbReference type="SMART" id="SM00220">
    <property type="entry name" value="S_TKc"/>
    <property type="match status" value="1"/>
</dbReference>
<comment type="catalytic activity">
    <reaction evidence="8">
        <text>L-threonyl-[protein] + ATP = O-phospho-L-threonyl-[protein] + ADP + H(+)</text>
        <dbReference type="Rhea" id="RHEA:46608"/>
        <dbReference type="Rhea" id="RHEA-COMP:11060"/>
        <dbReference type="Rhea" id="RHEA-COMP:11605"/>
        <dbReference type="ChEBI" id="CHEBI:15378"/>
        <dbReference type="ChEBI" id="CHEBI:30013"/>
        <dbReference type="ChEBI" id="CHEBI:30616"/>
        <dbReference type="ChEBI" id="CHEBI:61977"/>
        <dbReference type="ChEBI" id="CHEBI:456216"/>
        <dbReference type="EC" id="2.7.11.1"/>
    </reaction>
</comment>
<evidence type="ECO:0000256" key="5">
    <source>
        <dbReference type="ARBA" id="ARBA00022741"/>
    </source>
</evidence>
<dbReference type="GO" id="GO:0004674">
    <property type="term" value="F:protein serine/threonine kinase activity"/>
    <property type="evidence" value="ECO:0007669"/>
    <property type="project" value="UniProtKB-KW"/>
</dbReference>
<evidence type="ECO:0000256" key="8">
    <source>
        <dbReference type="ARBA" id="ARBA00047899"/>
    </source>
</evidence>
<gene>
    <name evidence="13" type="primary">SPS1_1</name>
    <name evidence="13" type="ORF">TWF696_007231</name>
</gene>
<keyword evidence="7 10" id="KW-0067">ATP-binding</keyword>
<feature type="compositionally biased region" description="Pro residues" evidence="11">
    <location>
        <begin position="1124"/>
        <end position="1135"/>
    </location>
</feature>
<evidence type="ECO:0000256" key="6">
    <source>
        <dbReference type="ARBA" id="ARBA00022777"/>
    </source>
</evidence>
<keyword evidence="3" id="KW-0723">Serine/threonine-protein kinase</keyword>
<keyword evidence="5 10" id="KW-0547">Nucleotide-binding</keyword>
<evidence type="ECO:0000256" key="2">
    <source>
        <dbReference type="ARBA" id="ARBA00012513"/>
    </source>
</evidence>
<sequence length="1311" mass="145554">MTTTRTSLVATSAATTSKDRISLQAAQPINKLDKVSAKVLAQNYEIQRLIGKGAFGKVYLAWDKTNRRNVAVKVFNVEKCEEDLGDLQEEIAIMSASKHPNITQHYLSFFRGHHLWIIMEYVSGGSCNDLLNLGVMPEQYIAIIVREIAKGLAYMHERRMVHRDIKAANILVDQHGAVKIADFGVSARLRENPDMCTTFVGTPLWMAPEIIQTHIKKKDGYNEKVDVWSLGITAIELAQGEPPYANVAPGQAILTIPTASPPTLPDDFSQTFRDFLAYCLTMDPDERPSAKQLLGHKFLREAPPTHKLKDLVLRRERMRELAQRVSSLAGPVGQSRLEERGEDLLSVTDFSSRRTSWNEGWDFSSLTASEPDEEYAPEQPDVEHQQPQQQQQPEAEREPQPQQAIRISHGPAYIKEQEFELVVPATRPRTAVAEDKNVAPPLLRRQSQAHPAKHQDYRKRASISEAAAPRGGRKSLEAGLLDRPRTSASHEGGRRTSTAHLRERSSSVVAAGGAQQATIKPSSGFGRQLASAEVNARVAGHKPGRGSENRPKTATTPTPPSNGFDASGPGPQSTIRQRDYGASVERERLSSAGNGAQRKSAPSSTLTPAGHAGKGSGQDTDPFVPGFRTLPPHDIKGTLGRMAFDSVIKLAIEELYVSLAPGRKKEMLRNLAKAWAELDALSPELELTLVRKICRGIQNQPDLGFVIFSNPKTLDSRPSSELRMSGMSQFEDSLSPRESRYSDRGESEDDRERERERAADFTVQPDLRKEEQLARDRRMEYLDRHDAEPLFATTRNEQLKNQHWGKADRSRQRLLDETNDSDELFMAGENEPIEAAADPDDDDGWTDVTSDIDRSEKKRRKEREVSPLLVSPPLLRRRTTIANDASVEVTGETEKKVHVRPASIDKTPQTPKIERKRRPAREPSTASNTSAPKLPNRTPAPAPSPIKLLSPRTRLRQALQSDDESSPPRAKAKASSEKPGARTPLMQKRISQLRSPDVDLIVGSAVNKPLRSADGENSRSNRLAFARRVEYANPDEQDPPSDDVPPLHRASAAGPNPNPKIRPRAQSTAMPPLSVADALPLKTPARKRSQSNLGRMGYEPPMHLIEKYHRPTTASGPYRGGAVAPPPGPPLPPIAPSREYIRATAAMNTTTAKLSTTPTPVPESVPTPTPTPPPKASPSEQFGPMLRPARKLDRPFGRPVSQPVDPSPPVKTGRLGRAFKHASEPVLGGAAREQARLQARVSFSLSTRGEPEGGVDRKRERERQQEREREKELQRELQRERELYREREKERQKAKEPGLRPSERDLRERDI</sequence>
<feature type="region of interest" description="Disordered" evidence="11">
    <location>
        <begin position="432"/>
        <end position="618"/>
    </location>
</feature>
<proteinExistence type="inferred from homology"/>
<evidence type="ECO:0000256" key="9">
    <source>
        <dbReference type="ARBA" id="ARBA00048679"/>
    </source>
</evidence>
<reference evidence="13 14" key="1">
    <citation type="submission" date="2019-10" db="EMBL/GenBank/DDBJ databases">
        <authorList>
            <person name="Palmer J.M."/>
        </authorList>
    </citation>
    <scope>NUCLEOTIDE SEQUENCE [LARGE SCALE GENOMIC DNA]</scope>
    <source>
        <strain evidence="13 14">TWF696</strain>
    </source>
</reference>
<dbReference type="GO" id="GO:0005737">
    <property type="term" value="C:cytoplasm"/>
    <property type="evidence" value="ECO:0007669"/>
    <property type="project" value="TreeGrafter"/>
</dbReference>
<dbReference type="PANTHER" id="PTHR48012:SF10">
    <property type="entry name" value="FI20177P1"/>
    <property type="match status" value="1"/>
</dbReference>
<evidence type="ECO:0000256" key="10">
    <source>
        <dbReference type="PROSITE-ProRule" id="PRU10141"/>
    </source>
</evidence>
<dbReference type="SUPFAM" id="SSF56112">
    <property type="entry name" value="Protein kinase-like (PK-like)"/>
    <property type="match status" value="1"/>
</dbReference>
<evidence type="ECO:0000256" key="4">
    <source>
        <dbReference type="ARBA" id="ARBA00022679"/>
    </source>
</evidence>
<accession>A0AAV9UUL1</accession>
<keyword evidence="14" id="KW-1185">Reference proteome</keyword>
<dbReference type="PROSITE" id="PS00107">
    <property type="entry name" value="PROTEIN_KINASE_ATP"/>
    <property type="match status" value="1"/>
</dbReference>
<feature type="compositionally biased region" description="Pro residues" evidence="11">
    <location>
        <begin position="1159"/>
        <end position="1176"/>
    </location>
</feature>
<name>A0AAV9UUL1_9PEZI</name>
<dbReference type="InterPro" id="IPR011009">
    <property type="entry name" value="Kinase-like_dom_sf"/>
</dbReference>
<comment type="caution">
    <text evidence="13">The sequence shown here is derived from an EMBL/GenBank/DDBJ whole genome shotgun (WGS) entry which is preliminary data.</text>
</comment>